<dbReference type="RefSeq" id="WP_211469133.1">
    <property type="nucleotide sequence ID" value="NZ_JAGSXH010000060.1"/>
</dbReference>
<dbReference type="EMBL" id="JAGSXH010000060">
    <property type="protein sequence ID" value="MBS2964771.1"/>
    <property type="molecule type" value="Genomic_DNA"/>
</dbReference>
<accession>A0A8J7WLW9</accession>
<organism evidence="1 2">
    <name type="scientific">Actinocrinis puniceicyclus</name>
    <dbReference type="NCBI Taxonomy" id="977794"/>
    <lineage>
        <taxon>Bacteria</taxon>
        <taxon>Bacillati</taxon>
        <taxon>Actinomycetota</taxon>
        <taxon>Actinomycetes</taxon>
        <taxon>Catenulisporales</taxon>
        <taxon>Actinospicaceae</taxon>
        <taxon>Actinocrinis</taxon>
    </lineage>
</organism>
<name>A0A8J7WLW9_9ACTN</name>
<dbReference type="GO" id="GO:0004519">
    <property type="term" value="F:endonuclease activity"/>
    <property type="evidence" value="ECO:0007669"/>
    <property type="project" value="UniProtKB-KW"/>
</dbReference>
<keyword evidence="1" id="KW-0255">Endonuclease</keyword>
<dbReference type="Proteomes" id="UP000677913">
    <property type="component" value="Unassembled WGS sequence"/>
</dbReference>
<keyword evidence="1" id="KW-0540">Nuclease</keyword>
<sequence length="332" mass="36991">MTGAAADVEQKVTAYAETFLWSYAATVATNFGAVARELESFGKRSRLFPLYGRRIGQDTSLVLLSSDFDFYLFFIDEPSGKFKLWQQVDASDGFDQDWTLSTPGDMRARKVRELLGLAEENVLGLVNVPGTNFVADTAQTMLRDAPLHGSGRANHDGRIAQEQLPALRATFEGTQVRAGYRDAYRSLLAWTESPQTRGIAFEKLWRDVLGHHGWHPKKITIAGEDDDFTAIRNGVHILGEVRWYAKPMTGGKAREFLAKLDPRPATIGLFVSHSGFDDGARAVFRRAVNSKTVVLFGKPEIDEILLAEADPGGLFDERLREVYDYLFEAPPL</sequence>
<dbReference type="InterPro" id="IPR011335">
    <property type="entry name" value="Restrct_endonuc-II-like"/>
</dbReference>
<evidence type="ECO:0000313" key="2">
    <source>
        <dbReference type="Proteomes" id="UP000677913"/>
    </source>
</evidence>
<evidence type="ECO:0000313" key="1">
    <source>
        <dbReference type="EMBL" id="MBS2964771.1"/>
    </source>
</evidence>
<dbReference type="GO" id="GO:0016787">
    <property type="term" value="F:hydrolase activity"/>
    <property type="evidence" value="ECO:0007669"/>
    <property type="project" value="UniProtKB-KW"/>
</dbReference>
<keyword evidence="1" id="KW-0378">Hydrolase</keyword>
<proteinExistence type="predicted"/>
<dbReference type="SUPFAM" id="SSF52980">
    <property type="entry name" value="Restriction endonuclease-like"/>
    <property type="match status" value="1"/>
</dbReference>
<dbReference type="EC" id="3.1.21.-" evidence="1"/>
<gene>
    <name evidence="1" type="ORF">KGA66_17060</name>
</gene>
<protein>
    <submittedName>
        <fullName evidence="1">Restriction endonuclease</fullName>
        <ecNumber evidence="1">3.1.21.-</ecNumber>
    </submittedName>
</protein>
<comment type="caution">
    <text evidence="1">The sequence shown here is derived from an EMBL/GenBank/DDBJ whole genome shotgun (WGS) entry which is preliminary data.</text>
</comment>
<dbReference type="AlphaFoldDB" id="A0A8J7WLW9"/>
<keyword evidence="2" id="KW-1185">Reference proteome</keyword>
<reference evidence="1" key="1">
    <citation type="submission" date="2021-04" db="EMBL/GenBank/DDBJ databases">
        <title>Genome based classification of Actinospica acidithermotolerans sp. nov., an actinobacterium isolated from an Indonesian hot spring.</title>
        <authorList>
            <person name="Kusuma A.B."/>
            <person name="Putra K.E."/>
            <person name="Nafisah S."/>
            <person name="Loh J."/>
            <person name="Nouioui I."/>
            <person name="Goodfellow M."/>
        </authorList>
    </citation>
    <scope>NUCLEOTIDE SEQUENCE</scope>
    <source>
        <strain evidence="1">DSM 45618</strain>
    </source>
</reference>